<dbReference type="AlphaFoldDB" id="A0A2N9EWG0"/>
<accession>A0A2N9EWG0</accession>
<dbReference type="CDD" id="cd09272">
    <property type="entry name" value="RNase_HI_RT_Ty1"/>
    <property type="match status" value="1"/>
</dbReference>
<reference evidence="2" key="1">
    <citation type="submission" date="2018-02" db="EMBL/GenBank/DDBJ databases">
        <authorList>
            <person name="Cohen D.B."/>
            <person name="Kent A.D."/>
        </authorList>
    </citation>
    <scope>NUCLEOTIDE SEQUENCE</scope>
</reference>
<keyword evidence="1" id="KW-0472">Membrane</keyword>
<evidence type="ECO:0000313" key="2">
    <source>
        <dbReference type="EMBL" id="SPC79172.1"/>
    </source>
</evidence>
<keyword evidence="1" id="KW-1133">Transmembrane helix</keyword>
<protein>
    <recommendedName>
        <fullName evidence="3">Reverse transcriptase Ty1/copia-type domain-containing protein</fullName>
    </recommendedName>
</protein>
<gene>
    <name evidence="2" type="ORF">FSB_LOCUS7054</name>
</gene>
<keyword evidence="1" id="KW-0812">Transmembrane</keyword>
<evidence type="ECO:0008006" key="3">
    <source>
        <dbReference type="Google" id="ProtNLM"/>
    </source>
</evidence>
<feature type="transmembrane region" description="Helical" evidence="1">
    <location>
        <begin position="12"/>
        <end position="33"/>
    </location>
</feature>
<organism evidence="2">
    <name type="scientific">Fagus sylvatica</name>
    <name type="common">Beechnut</name>
    <dbReference type="NCBI Taxonomy" id="28930"/>
    <lineage>
        <taxon>Eukaryota</taxon>
        <taxon>Viridiplantae</taxon>
        <taxon>Streptophyta</taxon>
        <taxon>Embryophyta</taxon>
        <taxon>Tracheophyta</taxon>
        <taxon>Spermatophyta</taxon>
        <taxon>Magnoliopsida</taxon>
        <taxon>eudicotyledons</taxon>
        <taxon>Gunneridae</taxon>
        <taxon>Pentapetalae</taxon>
        <taxon>rosids</taxon>
        <taxon>fabids</taxon>
        <taxon>Fagales</taxon>
        <taxon>Fagaceae</taxon>
        <taxon>Fagus</taxon>
    </lineage>
</organism>
<name>A0A2N9EWG0_FAGSY</name>
<evidence type="ECO:0000256" key="1">
    <source>
        <dbReference type="SAM" id="Phobius"/>
    </source>
</evidence>
<sequence>MVKLKNDIDVMILLLIVFASPTMLSFGSIVCLLRSSSDESPHSFVVSPTSAPFEDPAPVSTLRRSSRVTFIPSHLRDFHCYTALATLHEPHSYLEASINPLWQAAMTEELDALSKNRTWDLVNQPPNKSVSLVNGSYFRWMSKMSFFNRDLSEEVYMQPPPGLSHPPNKFLDWVVPSVLMILPSSSVAPSKGTLFHGLHFSTKSALTLRAYSDADWAVDPTDRRSTTGYCFLLGSFLISWCSKKQFVVACFSTEAEYHAFADTTSELLRL</sequence>
<proteinExistence type="predicted"/>
<dbReference type="PANTHER" id="PTHR11439">
    <property type="entry name" value="GAG-POL-RELATED RETROTRANSPOSON"/>
    <property type="match status" value="1"/>
</dbReference>
<dbReference type="PANTHER" id="PTHR11439:SF461">
    <property type="entry name" value="OS10G0432200 PROTEIN"/>
    <property type="match status" value="1"/>
</dbReference>
<dbReference type="EMBL" id="OIVN01000370">
    <property type="protein sequence ID" value="SPC79172.1"/>
    <property type="molecule type" value="Genomic_DNA"/>
</dbReference>